<dbReference type="InterPro" id="IPR027417">
    <property type="entry name" value="P-loop_NTPase"/>
</dbReference>
<dbReference type="PANTHER" id="PTHR43788:SF16">
    <property type="entry name" value="HELICASE WITH ZINC FINGER 2"/>
    <property type="match status" value="1"/>
</dbReference>
<feature type="domain" description="DNA2/NAM7 helicase-like C-terminal" evidence="5">
    <location>
        <begin position="1"/>
        <end position="183"/>
    </location>
</feature>
<dbReference type="Ensembl" id="ENSCWAT00000011677.1">
    <property type="protein sequence ID" value="ENSCWAP00000010730.1"/>
    <property type="gene ID" value="ENSCWAG00000008366.1"/>
</dbReference>
<keyword evidence="3" id="KW-0347">Helicase</keyword>
<reference evidence="6" key="2">
    <citation type="submission" date="2025-09" db="UniProtKB">
        <authorList>
            <consortium name="Ensembl"/>
        </authorList>
    </citation>
    <scope>IDENTIFICATION</scope>
</reference>
<dbReference type="GO" id="GO:0005524">
    <property type="term" value="F:ATP binding"/>
    <property type="evidence" value="ECO:0007669"/>
    <property type="project" value="UniProtKB-KW"/>
</dbReference>
<protein>
    <recommendedName>
        <fullName evidence="5">DNA2/NAM7 helicase-like C-terminal domain-containing protein</fullName>
    </recommendedName>
</protein>
<keyword evidence="1" id="KW-0547">Nucleotide-binding</keyword>
<evidence type="ECO:0000313" key="6">
    <source>
        <dbReference type="Ensembl" id="ENSCWAP00000010730.1"/>
    </source>
</evidence>
<dbReference type="FunFam" id="3.40.50.300:FF:001313">
    <property type="entry name" value="Helicase with zinc finger domain 2"/>
    <property type="match status" value="1"/>
</dbReference>
<dbReference type="Proteomes" id="UP000694540">
    <property type="component" value="Unplaced"/>
</dbReference>
<dbReference type="Pfam" id="PF13087">
    <property type="entry name" value="AAA_12"/>
    <property type="match status" value="1"/>
</dbReference>
<dbReference type="GO" id="GO:0043139">
    <property type="term" value="F:5'-3' DNA helicase activity"/>
    <property type="evidence" value="ECO:0007669"/>
    <property type="project" value="TreeGrafter"/>
</dbReference>
<dbReference type="InterPro" id="IPR041679">
    <property type="entry name" value="DNA2/NAM7-like_C"/>
</dbReference>
<evidence type="ECO:0000256" key="1">
    <source>
        <dbReference type="ARBA" id="ARBA00022741"/>
    </source>
</evidence>
<evidence type="ECO:0000256" key="4">
    <source>
        <dbReference type="ARBA" id="ARBA00022840"/>
    </source>
</evidence>
<dbReference type="Gene3D" id="3.40.50.300">
    <property type="entry name" value="P-loop containing nucleotide triphosphate hydrolases"/>
    <property type="match status" value="1"/>
</dbReference>
<sequence>MLDTQYCMHESICAFLSMEFYKKKLKTWQGLRRPPSILGYDKENRPVIFGEVQSHEESLVVSTEEGRENSKVNKEQAALVVGLAKQLVSGMVHPRDIAILTAYHALVLEVSERLDEARVAGVTVCSVTKSQGSHWRYVLVSTVRTCQESEVELRPTKSWLTKTLGFVVDPNQVNVALTWAQEGPLVRAALDSSPPLAQKSIVPAYHVQVQREIVSSSNLTCPPLSRCQDDLPDAASAVPPLHRAGFHVPSVVTAGHQLPAAPIACTCLSELGSQAGRRWAQGPPC</sequence>
<organism evidence="6 7">
    <name type="scientific">Catagonus wagneri</name>
    <name type="common">Chacoan peccary</name>
    <dbReference type="NCBI Taxonomy" id="51154"/>
    <lineage>
        <taxon>Eukaryota</taxon>
        <taxon>Metazoa</taxon>
        <taxon>Chordata</taxon>
        <taxon>Craniata</taxon>
        <taxon>Vertebrata</taxon>
        <taxon>Euteleostomi</taxon>
        <taxon>Mammalia</taxon>
        <taxon>Eutheria</taxon>
        <taxon>Laurasiatheria</taxon>
        <taxon>Artiodactyla</taxon>
        <taxon>Suina</taxon>
        <taxon>Tayassuidae</taxon>
        <taxon>Catagonus</taxon>
    </lineage>
</organism>
<proteinExistence type="predicted"/>
<keyword evidence="7" id="KW-1185">Reference proteome</keyword>
<dbReference type="AlphaFoldDB" id="A0A8C3W3E9"/>
<evidence type="ECO:0000256" key="3">
    <source>
        <dbReference type="ARBA" id="ARBA00022806"/>
    </source>
</evidence>
<dbReference type="InterPro" id="IPR050534">
    <property type="entry name" value="Coronavir_polyprotein_1ab"/>
</dbReference>
<dbReference type="CDD" id="cd18808">
    <property type="entry name" value="SF1_C_Upf1"/>
    <property type="match status" value="1"/>
</dbReference>
<dbReference type="GO" id="GO:0016787">
    <property type="term" value="F:hydrolase activity"/>
    <property type="evidence" value="ECO:0007669"/>
    <property type="project" value="UniProtKB-KW"/>
</dbReference>
<dbReference type="SUPFAM" id="SSF52540">
    <property type="entry name" value="P-loop containing nucleoside triphosphate hydrolases"/>
    <property type="match status" value="1"/>
</dbReference>
<name>A0A8C3W3E9_9CETA</name>
<dbReference type="GeneTree" id="ENSGT00940000160694"/>
<evidence type="ECO:0000256" key="2">
    <source>
        <dbReference type="ARBA" id="ARBA00022801"/>
    </source>
</evidence>
<keyword evidence="2" id="KW-0378">Hydrolase</keyword>
<accession>A0A8C3W3E9</accession>
<evidence type="ECO:0000313" key="7">
    <source>
        <dbReference type="Proteomes" id="UP000694540"/>
    </source>
</evidence>
<keyword evidence="4" id="KW-0067">ATP-binding</keyword>
<dbReference type="InterPro" id="IPR047187">
    <property type="entry name" value="SF1_C_Upf1"/>
</dbReference>
<evidence type="ECO:0000259" key="5">
    <source>
        <dbReference type="Pfam" id="PF13087"/>
    </source>
</evidence>
<dbReference type="PANTHER" id="PTHR43788">
    <property type="entry name" value="DNA2/NAM7 HELICASE FAMILY MEMBER"/>
    <property type="match status" value="1"/>
</dbReference>
<reference evidence="6" key="1">
    <citation type="submission" date="2025-08" db="UniProtKB">
        <authorList>
            <consortium name="Ensembl"/>
        </authorList>
    </citation>
    <scope>IDENTIFICATION</scope>
</reference>